<feature type="transmembrane region" description="Helical" evidence="1">
    <location>
        <begin position="6"/>
        <end position="25"/>
    </location>
</feature>
<organism evidence="2 3">
    <name type="scientific">Clostridium tepidiprofundi DSM 19306</name>
    <dbReference type="NCBI Taxonomy" id="1121338"/>
    <lineage>
        <taxon>Bacteria</taxon>
        <taxon>Bacillati</taxon>
        <taxon>Bacillota</taxon>
        <taxon>Clostridia</taxon>
        <taxon>Eubacteriales</taxon>
        <taxon>Clostridiaceae</taxon>
        <taxon>Clostridium</taxon>
    </lineage>
</organism>
<reference evidence="2 3" key="1">
    <citation type="submission" date="2016-02" db="EMBL/GenBank/DDBJ databases">
        <title>Genome sequence of Clostridium tepidiprofundi DSM 19306.</title>
        <authorList>
            <person name="Poehlein A."/>
            <person name="Daniel R."/>
        </authorList>
    </citation>
    <scope>NUCLEOTIDE SEQUENCE [LARGE SCALE GENOMIC DNA]</scope>
    <source>
        <strain evidence="2 3">DSM 19306</strain>
    </source>
</reference>
<dbReference type="STRING" id="1121338.CLTEP_16570"/>
<keyword evidence="1" id="KW-0472">Membrane</keyword>
<dbReference type="RefSeq" id="WP_066825234.1">
    <property type="nucleotide sequence ID" value="NZ_LTBA01000017.1"/>
</dbReference>
<dbReference type="Proteomes" id="UP000075531">
    <property type="component" value="Unassembled WGS sequence"/>
</dbReference>
<dbReference type="EMBL" id="LTBA01000017">
    <property type="protein sequence ID" value="KYH34424.1"/>
    <property type="molecule type" value="Genomic_DNA"/>
</dbReference>
<dbReference type="PATRIC" id="fig|1121338.3.peg.1705"/>
<sequence length="335" mass="39283">MRKKILMLLSTIMTIILVFAVMIYVKSDKRNEFLHYKQAYFKIEGSMFVIKNTQFSLPLAFVDSEEISEMSSSDNIKSLEIVDDKNRKLKIIKWRINDGVKEDNFIFRNIETEAIMNYTGVFKPKKIIITYKDGIIKKFDFGDFEIICNDKKYYDNLAFLICDIDTIITDQSKKNRFFPYSGISLFIKRNYEEFKLEKIDLGIKSFGIDKENLVHFKVKDNLDLITKYVQNGINENKRWAKEIKSIKLVNQLSCDIKPFRIDIPENKEIGTLILIPLTRTKDFSKNDGLKVRIFNPKLTLKHLGAVKEFVKLNPFYVAPHANDIEIYNFLEEEGI</sequence>
<evidence type="ECO:0000256" key="1">
    <source>
        <dbReference type="SAM" id="Phobius"/>
    </source>
</evidence>
<comment type="caution">
    <text evidence="2">The sequence shown here is derived from an EMBL/GenBank/DDBJ whole genome shotgun (WGS) entry which is preliminary data.</text>
</comment>
<evidence type="ECO:0008006" key="4">
    <source>
        <dbReference type="Google" id="ProtNLM"/>
    </source>
</evidence>
<keyword evidence="1" id="KW-0812">Transmembrane</keyword>
<evidence type="ECO:0000313" key="3">
    <source>
        <dbReference type="Proteomes" id="UP000075531"/>
    </source>
</evidence>
<gene>
    <name evidence="2" type="ORF">CLTEP_16570</name>
</gene>
<accession>A0A151B3C7</accession>
<keyword evidence="1" id="KW-1133">Transmembrane helix</keyword>
<keyword evidence="3" id="KW-1185">Reference proteome</keyword>
<evidence type="ECO:0000313" key="2">
    <source>
        <dbReference type="EMBL" id="KYH34424.1"/>
    </source>
</evidence>
<proteinExistence type="predicted"/>
<dbReference type="AlphaFoldDB" id="A0A151B3C7"/>
<protein>
    <recommendedName>
        <fullName evidence="4">DUF4340 domain-containing protein</fullName>
    </recommendedName>
</protein>
<name>A0A151B3C7_9CLOT</name>